<evidence type="ECO:0000256" key="1">
    <source>
        <dbReference type="SAM" id="SignalP"/>
    </source>
</evidence>
<proteinExistence type="predicted"/>
<reference evidence="2 3" key="1">
    <citation type="submission" date="2024-05" db="EMBL/GenBank/DDBJ databases">
        <authorList>
            <person name="Wallberg A."/>
        </authorList>
    </citation>
    <scope>NUCLEOTIDE SEQUENCE [LARGE SCALE GENOMIC DNA]</scope>
</reference>
<sequence>QPFKMNKNVLLLLMYTLLELTTNTSASATTSSWSTEAPISGPQHGYPAWMTIINTLDELPKENYYLLAKSADDQEGLLCQEGFKSDVSAVTAKCYVVPKQLWPESSTSSYSWCDVHVFGNFCKIEWNPLGQFNIGSEQDISRYMNESRDLLRKVYIAFMNLDPRLY</sequence>
<name>A0AAV2SUV0_MEGNR</name>
<organism evidence="2 3">
    <name type="scientific">Meganyctiphanes norvegica</name>
    <name type="common">Northern krill</name>
    <name type="synonym">Thysanopoda norvegica</name>
    <dbReference type="NCBI Taxonomy" id="48144"/>
    <lineage>
        <taxon>Eukaryota</taxon>
        <taxon>Metazoa</taxon>
        <taxon>Ecdysozoa</taxon>
        <taxon>Arthropoda</taxon>
        <taxon>Crustacea</taxon>
        <taxon>Multicrustacea</taxon>
        <taxon>Malacostraca</taxon>
        <taxon>Eumalacostraca</taxon>
        <taxon>Eucarida</taxon>
        <taxon>Euphausiacea</taxon>
        <taxon>Euphausiidae</taxon>
        <taxon>Meganyctiphanes</taxon>
    </lineage>
</organism>
<gene>
    <name evidence="2" type="ORF">MNOR_LOCUS40693</name>
</gene>
<dbReference type="Proteomes" id="UP001497623">
    <property type="component" value="Unassembled WGS sequence"/>
</dbReference>
<protein>
    <submittedName>
        <fullName evidence="2">Uncharacterized protein</fullName>
    </submittedName>
</protein>
<feature type="chain" id="PRO_5043337717" evidence="1">
    <location>
        <begin position="27"/>
        <end position="166"/>
    </location>
</feature>
<keyword evidence="1" id="KW-0732">Signal</keyword>
<dbReference type="EMBL" id="CAXKWB010129692">
    <property type="protein sequence ID" value="CAL4241204.1"/>
    <property type="molecule type" value="Genomic_DNA"/>
</dbReference>
<feature type="non-terminal residue" evidence="2">
    <location>
        <position position="1"/>
    </location>
</feature>
<accession>A0AAV2SUV0</accession>
<comment type="caution">
    <text evidence="2">The sequence shown here is derived from an EMBL/GenBank/DDBJ whole genome shotgun (WGS) entry which is preliminary data.</text>
</comment>
<dbReference type="AlphaFoldDB" id="A0AAV2SUV0"/>
<keyword evidence="3" id="KW-1185">Reference proteome</keyword>
<feature type="signal peptide" evidence="1">
    <location>
        <begin position="1"/>
        <end position="26"/>
    </location>
</feature>
<evidence type="ECO:0000313" key="3">
    <source>
        <dbReference type="Proteomes" id="UP001497623"/>
    </source>
</evidence>
<evidence type="ECO:0000313" key="2">
    <source>
        <dbReference type="EMBL" id="CAL4241204.1"/>
    </source>
</evidence>